<keyword evidence="2 7" id="KW-0813">Transport</keyword>
<keyword evidence="4 7" id="KW-0812">Transmembrane</keyword>
<feature type="transmembrane region" description="Helical" evidence="7">
    <location>
        <begin position="114"/>
        <end position="138"/>
    </location>
</feature>
<dbReference type="STRING" id="1752398.A8M32_08075"/>
<organism evidence="9 10">
    <name type="scientific">Sinorhizobium alkalisoli</name>
    <dbReference type="NCBI Taxonomy" id="1752398"/>
    <lineage>
        <taxon>Bacteria</taxon>
        <taxon>Pseudomonadati</taxon>
        <taxon>Pseudomonadota</taxon>
        <taxon>Alphaproteobacteria</taxon>
        <taxon>Hyphomicrobiales</taxon>
        <taxon>Rhizobiaceae</taxon>
        <taxon>Sinorhizobium/Ensifer group</taxon>
        <taxon>Sinorhizobium</taxon>
    </lineage>
</organism>
<dbReference type="EMBL" id="LYBW01000051">
    <property type="protein sequence ID" value="ODR92004.1"/>
    <property type="molecule type" value="Genomic_DNA"/>
</dbReference>
<evidence type="ECO:0000256" key="3">
    <source>
        <dbReference type="ARBA" id="ARBA00022475"/>
    </source>
</evidence>
<dbReference type="CDD" id="cd06261">
    <property type="entry name" value="TM_PBP2"/>
    <property type="match status" value="1"/>
</dbReference>
<feature type="transmembrane region" description="Helical" evidence="7">
    <location>
        <begin position="21"/>
        <end position="48"/>
    </location>
</feature>
<feature type="transmembrane region" description="Helical" evidence="7">
    <location>
        <begin position="287"/>
        <end position="308"/>
    </location>
</feature>
<comment type="caution">
    <text evidence="9">The sequence shown here is derived from an EMBL/GenBank/DDBJ whole genome shotgun (WGS) entry which is preliminary data.</text>
</comment>
<protein>
    <submittedName>
        <fullName evidence="9">ABC transporter permease</fullName>
    </submittedName>
</protein>
<evidence type="ECO:0000259" key="8">
    <source>
        <dbReference type="PROSITE" id="PS50928"/>
    </source>
</evidence>
<evidence type="ECO:0000313" key="10">
    <source>
        <dbReference type="Proteomes" id="UP000094342"/>
    </source>
</evidence>
<keyword evidence="6 7" id="KW-0472">Membrane</keyword>
<accession>A0A1E3VEP8</accession>
<feature type="transmembrane region" description="Helical" evidence="7">
    <location>
        <begin position="179"/>
        <end position="202"/>
    </location>
</feature>
<dbReference type="GO" id="GO:0005886">
    <property type="term" value="C:plasma membrane"/>
    <property type="evidence" value="ECO:0007669"/>
    <property type="project" value="UniProtKB-SubCell"/>
</dbReference>
<evidence type="ECO:0000256" key="1">
    <source>
        <dbReference type="ARBA" id="ARBA00004651"/>
    </source>
</evidence>
<evidence type="ECO:0000313" key="9">
    <source>
        <dbReference type="EMBL" id="ODR92004.1"/>
    </source>
</evidence>
<evidence type="ECO:0000256" key="7">
    <source>
        <dbReference type="RuleBase" id="RU363032"/>
    </source>
</evidence>
<evidence type="ECO:0000256" key="6">
    <source>
        <dbReference type="ARBA" id="ARBA00023136"/>
    </source>
</evidence>
<dbReference type="AlphaFoldDB" id="A0A1E3VEP8"/>
<feature type="transmembrane region" description="Helical" evidence="7">
    <location>
        <begin position="85"/>
        <end position="107"/>
    </location>
</feature>
<keyword evidence="5 7" id="KW-1133">Transmembrane helix</keyword>
<dbReference type="GO" id="GO:0055085">
    <property type="term" value="P:transmembrane transport"/>
    <property type="evidence" value="ECO:0007669"/>
    <property type="project" value="InterPro"/>
</dbReference>
<feature type="domain" description="ABC transmembrane type-1" evidence="8">
    <location>
        <begin position="81"/>
        <end position="304"/>
    </location>
</feature>
<reference evidence="10" key="1">
    <citation type="submission" date="2016-05" db="EMBL/GenBank/DDBJ databases">
        <authorList>
            <person name="Li Y."/>
        </authorList>
    </citation>
    <scope>NUCLEOTIDE SEQUENCE [LARGE SCALE GENOMIC DNA]</scope>
    <source>
        <strain evidence="10">YIC4027</strain>
    </source>
</reference>
<dbReference type="PANTHER" id="PTHR43005">
    <property type="entry name" value="BLR7065 PROTEIN"/>
    <property type="match status" value="1"/>
</dbReference>
<dbReference type="InterPro" id="IPR000515">
    <property type="entry name" value="MetI-like"/>
</dbReference>
<evidence type="ECO:0000256" key="2">
    <source>
        <dbReference type="ARBA" id="ARBA00022448"/>
    </source>
</evidence>
<dbReference type="Gene3D" id="1.10.3720.10">
    <property type="entry name" value="MetI-like"/>
    <property type="match status" value="1"/>
</dbReference>
<dbReference type="SUPFAM" id="SSF161098">
    <property type="entry name" value="MetI-like"/>
    <property type="match status" value="1"/>
</dbReference>
<feature type="transmembrane region" description="Helical" evidence="7">
    <location>
        <begin position="232"/>
        <end position="257"/>
    </location>
</feature>
<comment type="similarity">
    <text evidence="7">Belongs to the binding-protein-dependent transport system permease family.</text>
</comment>
<keyword evidence="3" id="KW-1003">Cell membrane</keyword>
<comment type="subcellular location">
    <subcellularLocation>
        <location evidence="1 7">Cell membrane</location>
        <topology evidence="1 7">Multi-pass membrane protein</topology>
    </subcellularLocation>
</comment>
<sequence length="313" mass="34201">MATEILEEYGTRQRLLDSDRLLAGALIAPAIIYIVALMGVPFVLSIYYSLSDVTTGGTDAPFVGLANFRALIGDPTFQQTLYNTFLLSGMTLVVVLVLGTIQAELLIRSFRGKWLVRFLILLPWTAPVSLSVIGWLWMFDSIFSPIDWSLREAGLLGQPGALFGPTTNLYWLGSGGLPMASIILVNVWRILPLGTVIVLAGLNSIPREVEEQALIDGAGYFRRLFQITLPMMLPIFGIAVLFTFVFTFTDMVLVYILTRGGPANSTHMLTTLAFFTGVQGGSLGQGAAVALFMFPVLTALSAIVLMLIRRREV</sequence>
<dbReference type="RefSeq" id="WP_069457951.1">
    <property type="nucleotide sequence ID" value="NZ_LYBW01000051.1"/>
</dbReference>
<gene>
    <name evidence="9" type="ORF">A8M32_08075</name>
</gene>
<dbReference type="Pfam" id="PF00528">
    <property type="entry name" value="BPD_transp_1"/>
    <property type="match status" value="1"/>
</dbReference>
<evidence type="ECO:0000256" key="5">
    <source>
        <dbReference type="ARBA" id="ARBA00022989"/>
    </source>
</evidence>
<evidence type="ECO:0000256" key="4">
    <source>
        <dbReference type="ARBA" id="ARBA00022692"/>
    </source>
</evidence>
<keyword evidence="10" id="KW-1185">Reference proteome</keyword>
<dbReference type="PROSITE" id="PS50928">
    <property type="entry name" value="ABC_TM1"/>
    <property type="match status" value="1"/>
</dbReference>
<name>A0A1E3VEP8_9HYPH</name>
<proteinExistence type="inferred from homology"/>
<dbReference type="Proteomes" id="UP000094342">
    <property type="component" value="Unassembled WGS sequence"/>
</dbReference>
<dbReference type="InterPro" id="IPR035906">
    <property type="entry name" value="MetI-like_sf"/>
</dbReference>
<dbReference type="PANTHER" id="PTHR43005:SF1">
    <property type="entry name" value="SPERMIDINE_PUTRESCINE TRANSPORT SYSTEM PERMEASE PROTEIN"/>
    <property type="match status" value="1"/>
</dbReference>